<feature type="domain" description="B box-type" evidence="2">
    <location>
        <begin position="1"/>
        <end position="34"/>
    </location>
</feature>
<evidence type="ECO:0000259" key="2">
    <source>
        <dbReference type="PROSITE" id="PS50119"/>
    </source>
</evidence>
<dbReference type="CDD" id="cd19756">
    <property type="entry name" value="Bbox2"/>
    <property type="match status" value="1"/>
</dbReference>
<dbReference type="AlphaFoldDB" id="E6QKW0"/>
<dbReference type="SUPFAM" id="SSF57845">
    <property type="entry name" value="B-box zinc-binding domain"/>
    <property type="match status" value="1"/>
</dbReference>
<dbReference type="InterPro" id="IPR043726">
    <property type="entry name" value="LiaI-LiaF-like_TM1"/>
</dbReference>
<dbReference type="Pfam" id="PF18917">
    <property type="entry name" value="LiaI-LiaF-like_TM1"/>
    <property type="match status" value="1"/>
</dbReference>
<keyword evidence="1" id="KW-0472">Membrane</keyword>
<name>E6QKW0_9ZZZZ</name>
<keyword evidence="1" id="KW-1133">Transmembrane helix</keyword>
<dbReference type="InterPro" id="IPR000315">
    <property type="entry name" value="Znf_B-box"/>
</dbReference>
<proteinExistence type="predicted"/>
<comment type="caution">
    <text evidence="3">The sequence shown here is derived from an EMBL/GenBank/DDBJ whole genome shotgun (WGS) entry which is preliminary data.</text>
</comment>
<accession>E6QKW0</accession>
<gene>
    <name evidence="3" type="ORF">CARN6_1286</name>
</gene>
<dbReference type="PROSITE" id="PS50119">
    <property type="entry name" value="ZF_BBOX"/>
    <property type="match status" value="1"/>
</dbReference>
<dbReference type="Pfam" id="PF00643">
    <property type="entry name" value="zf-B_box"/>
    <property type="match status" value="1"/>
</dbReference>
<feature type="transmembrane region" description="Helical" evidence="1">
    <location>
        <begin position="255"/>
        <end position="275"/>
    </location>
</feature>
<sequence>MQCINHPGVEVKAYCQSCGKPLCSECVQTTPVGHVFCAVCNAAFGGNPSRAYTQPIYPPPPPPGTPNPVVAAFLGLIPGVGAMYNGQFFKGLIHVVVFAVLISITDSYPIFGLFIAAWIFYQSFEAYHTAVARRDGLPVPDPFGLNEIGSWLNLSNFGRGPMPPVTGAQADPQAYPAASQEQQAGYGAAVPPYSEPYMGTPGYPPYAPPPDVPPGGPWMPPLRRRNEPIGAIVLIALGIIFLLQSMGFVSHLIRFGWPLLLIGLGVWMIVSRMGYGQGGPK</sequence>
<feature type="transmembrane region" description="Helical" evidence="1">
    <location>
        <begin position="229"/>
        <end position="249"/>
    </location>
</feature>
<protein>
    <recommendedName>
        <fullName evidence="2">B box-type domain-containing protein</fullName>
    </recommendedName>
</protein>
<reference evidence="3" key="1">
    <citation type="submission" date="2009-10" db="EMBL/GenBank/DDBJ databases">
        <title>Diversity of trophic interactions inside an arsenic-rich microbial ecosystem.</title>
        <authorList>
            <person name="Bertin P.N."/>
            <person name="Heinrich-Salmeron A."/>
            <person name="Pelletier E."/>
            <person name="Goulhen-Chollet F."/>
            <person name="Arsene-Ploetze F."/>
            <person name="Gallien S."/>
            <person name="Calteau A."/>
            <person name="Vallenet D."/>
            <person name="Casiot C."/>
            <person name="Chane-Woon-Ming B."/>
            <person name="Giloteaux L."/>
            <person name="Barakat M."/>
            <person name="Bonnefoy V."/>
            <person name="Bruneel O."/>
            <person name="Chandler M."/>
            <person name="Cleiss J."/>
            <person name="Duran R."/>
            <person name="Elbaz-Poulichet F."/>
            <person name="Fonknechten N."/>
            <person name="Lauga B."/>
            <person name="Mornico D."/>
            <person name="Ortet P."/>
            <person name="Schaeffer C."/>
            <person name="Siguier P."/>
            <person name="Alexander Thil Smith A."/>
            <person name="Van Dorsselaer A."/>
            <person name="Weissenbach J."/>
            <person name="Medigue C."/>
            <person name="Le Paslier D."/>
        </authorList>
    </citation>
    <scope>NUCLEOTIDE SEQUENCE</scope>
</reference>
<evidence type="ECO:0000313" key="3">
    <source>
        <dbReference type="EMBL" id="CBI07880.1"/>
    </source>
</evidence>
<feature type="transmembrane region" description="Helical" evidence="1">
    <location>
        <begin position="92"/>
        <end position="121"/>
    </location>
</feature>
<evidence type="ECO:0000256" key="1">
    <source>
        <dbReference type="SAM" id="Phobius"/>
    </source>
</evidence>
<dbReference type="EMBL" id="CABQ01000157">
    <property type="protein sequence ID" value="CBI07880.1"/>
    <property type="molecule type" value="Genomic_DNA"/>
</dbReference>
<organism evidence="3">
    <name type="scientific">mine drainage metagenome</name>
    <dbReference type="NCBI Taxonomy" id="410659"/>
    <lineage>
        <taxon>unclassified sequences</taxon>
        <taxon>metagenomes</taxon>
        <taxon>ecological metagenomes</taxon>
    </lineage>
</organism>
<dbReference type="GO" id="GO:0008270">
    <property type="term" value="F:zinc ion binding"/>
    <property type="evidence" value="ECO:0007669"/>
    <property type="project" value="InterPro"/>
</dbReference>
<keyword evidence="1" id="KW-0812">Transmembrane</keyword>